<evidence type="ECO:0000313" key="2">
    <source>
        <dbReference type="Proteomes" id="UP001249851"/>
    </source>
</evidence>
<dbReference type="AlphaFoldDB" id="A0AAD9R478"/>
<sequence length="90" mass="10277">MVTKLWSEHTEWPLRGREAQVDVDEGRSRSSCWRTWKMQGTVWVSSLLGITNGQQTLNEIVLQMSAYDNNISSPFTKLTKACFSIQPQDA</sequence>
<dbReference type="Proteomes" id="UP001249851">
    <property type="component" value="Unassembled WGS sequence"/>
</dbReference>
<comment type="caution">
    <text evidence="1">The sequence shown here is derived from an EMBL/GenBank/DDBJ whole genome shotgun (WGS) entry which is preliminary data.</text>
</comment>
<dbReference type="EMBL" id="JARQWQ010000004">
    <property type="protein sequence ID" value="KAK2572436.1"/>
    <property type="molecule type" value="Genomic_DNA"/>
</dbReference>
<proteinExistence type="predicted"/>
<reference evidence="1" key="2">
    <citation type="journal article" date="2023" name="Science">
        <title>Genomic signatures of disease resistance in endangered staghorn corals.</title>
        <authorList>
            <person name="Vollmer S.V."/>
            <person name="Selwyn J.D."/>
            <person name="Despard B.A."/>
            <person name="Roesel C.L."/>
        </authorList>
    </citation>
    <scope>NUCLEOTIDE SEQUENCE</scope>
    <source>
        <strain evidence="1">K2</strain>
    </source>
</reference>
<evidence type="ECO:0000313" key="1">
    <source>
        <dbReference type="EMBL" id="KAK2572436.1"/>
    </source>
</evidence>
<feature type="non-terminal residue" evidence="1">
    <location>
        <position position="90"/>
    </location>
</feature>
<reference evidence="1" key="1">
    <citation type="journal article" date="2023" name="G3 (Bethesda)">
        <title>Whole genome assembly and annotation of the endangered Caribbean coral Acropora cervicornis.</title>
        <authorList>
            <person name="Selwyn J.D."/>
            <person name="Vollmer S.V."/>
        </authorList>
    </citation>
    <scope>NUCLEOTIDE SEQUENCE</scope>
    <source>
        <strain evidence="1">K2</strain>
    </source>
</reference>
<organism evidence="1 2">
    <name type="scientific">Acropora cervicornis</name>
    <name type="common">Staghorn coral</name>
    <dbReference type="NCBI Taxonomy" id="6130"/>
    <lineage>
        <taxon>Eukaryota</taxon>
        <taxon>Metazoa</taxon>
        <taxon>Cnidaria</taxon>
        <taxon>Anthozoa</taxon>
        <taxon>Hexacorallia</taxon>
        <taxon>Scleractinia</taxon>
        <taxon>Astrocoeniina</taxon>
        <taxon>Acroporidae</taxon>
        <taxon>Acropora</taxon>
    </lineage>
</organism>
<accession>A0AAD9R478</accession>
<keyword evidence="2" id="KW-1185">Reference proteome</keyword>
<protein>
    <submittedName>
        <fullName evidence="1">Uncharacterized protein</fullName>
    </submittedName>
</protein>
<name>A0AAD9R478_ACRCE</name>
<gene>
    <name evidence="1" type="ORF">P5673_002679</name>
</gene>